<proteinExistence type="predicted"/>
<comment type="caution">
    <text evidence="1">The sequence shown here is derived from an EMBL/GenBank/DDBJ whole genome shotgun (WGS) entry which is preliminary data.</text>
</comment>
<organism evidence="1 2">
    <name type="scientific">Ixodes persulcatus</name>
    <name type="common">Taiga tick</name>
    <dbReference type="NCBI Taxonomy" id="34615"/>
    <lineage>
        <taxon>Eukaryota</taxon>
        <taxon>Metazoa</taxon>
        <taxon>Ecdysozoa</taxon>
        <taxon>Arthropoda</taxon>
        <taxon>Chelicerata</taxon>
        <taxon>Arachnida</taxon>
        <taxon>Acari</taxon>
        <taxon>Parasitiformes</taxon>
        <taxon>Ixodida</taxon>
        <taxon>Ixodoidea</taxon>
        <taxon>Ixodidae</taxon>
        <taxon>Ixodinae</taxon>
        <taxon>Ixodes</taxon>
    </lineage>
</organism>
<gene>
    <name evidence="1" type="ORF">HPB47_011456</name>
</gene>
<name>A0AC60NX38_IXOPE</name>
<sequence length="168" mass="18267">MFGAYLTVQRHGSFVPALALISGDVYGVWTERQASGADVMRMKLRPVHTLATGMTEASFDELLGLVHDRLLHAPTHRSPIAPAERLAITLRFLASPGSLGHVAISYRTHKATLSGILQETLPDIWDCLSPSLGGNSSPAAISIRDLLADHFISPRAAIPWQHDIVTRE</sequence>
<dbReference type="Proteomes" id="UP000805193">
    <property type="component" value="Unassembled WGS sequence"/>
</dbReference>
<evidence type="ECO:0000313" key="2">
    <source>
        <dbReference type="Proteomes" id="UP000805193"/>
    </source>
</evidence>
<protein>
    <submittedName>
        <fullName evidence="1">Uncharacterized protein</fullName>
    </submittedName>
</protein>
<keyword evidence="2" id="KW-1185">Reference proteome</keyword>
<evidence type="ECO:0000313" key="1">
    <source>
        <dbReference type="EMBL" id="KAG0411419.1"/>
    </source>
</evidence>
<accession>A0AC60NX38</accession>
<reference evidence="1 2" key="1">
    <citation type="journal article" date="2020" name="Cell">
        <title>Large-Scale Comparative Analyses of Tick Genomes Elucidate Their Genetic Diversity and Vector Capacities.</title>
        <authorList>
            <consortium name="Tick Genome and Microbiome Consortium (TIGMIC)"/>
            <person name="Jia N."/>
            <person name="Wang J."/>
            <person name="Shi W."/>
            <person name="Du L."/>
            <person name="Sun Y."/>
            <person name="Zhan W."/>
            <person name="Jiang J.F."/>
            <person name="Wang Q."/>
            <person name="Zhang B."/>
            <person name="Ji P."/>
            <person name="Bell-Sakyi L."/>
            <person name="Cui X.M."/>
            <person name="Yuan T.T."/>
            <person name="Jiang B.G."/>
            <person name="Yang W.F."/>
            <person name="Lam T.T."/>
            <person name="Chang Q.C."/>
            <person name="Ding S.J."/>
            <person name="Wang X.J."/>
            <person name="Zhu J.G."/>
            <person name="Ruan X.D."/>
            <person name="Zhao L."/>
            <person name="Wei J.T."/>
            <person name="Ye R.Z."/>
            <person name="Que T.C."/>
            <person name="Du C.H."/>
            <person name="Zhou Y.H."/>
            <person name="Cheng J.X."/>
            <person name="Dai P.F."/>
            <person name="Guo W.B."/>
            <person name="Han X.H."/>
            <person name="Huang E.J."/>
            <person name="Li L.F."/>
            <person name="Wei W."/>
            <person name="Gao Y.C."/>
            <person name="Liu J.Z."/>
            <person name="Shao H.Z."/>
            <person name="Wang X."/>
            <person name="Wang C.C."/>
            <person name="Yang T.C."/>
            <person name="Huo Q.B."/>
            <person name="Li W."/>
            <person name="Chen H.Y."/>
            <person name="Chen S.E."/>
            <person name="Zhou L.G."/>
            <person name="Ni X.B."/>
            <person name="Tian J.H."/>
            <person name="Sheng Y."/>
            <person name="Liu T."/>
            <person name="Pan Y.S."/>
            <person name="Xia L.Y."/>
            <person name="Li J."/>
            <person name="Zhao F."/>
            <person name="Cao W.C."/>
        </authorList>
    </citation>
    <scope>NUCLEOTIDE SEQUENCE [LARGE SCALE GENOMIC DNA]</scope>
    <source>
        <strain evidence="1">Iper-2018</strain>
    </source>
</reference>
<dbReference type="EMBL" id="JABSTQ010011433">
    <property type="protein sequence ID" value="KAG0411419.1"/>
    <property type="molecule type" value="Genomic_DNA"/>
</dbReference>